<dbReference type="InterPro" id="IPR039566">
    <property type="entry name" value="CvfB_S1_st"/>
</dbReference>
<dbReference type="InterPro" id="IPR036388">
    <property type="entry name" value="WH-like_DNA-bd_sf"/>
</dbReference>
<gene>
    <name evidence="3" type="ORF">CYL18_04075</name>
</gene>
<dbReference type="InterPro" id="IPR014464">
    <property type="entry name" value="CvfB_fam"/>
</dbReference>
<reference evidence="3 4" key="1">
    <citation type="submission" date="2017-12" db="EMBL/GenBank/DDBJ databases">
        <title>Taxonomic description and draft genome of Pradoshia cofamensis Gen. nov., sp. nov., a thermotolerant bacillale isolated from anterior gut of earthworm Eisenia fetida.</title>
        <authorList>
            <person name="Saha T."/>
            <person name="Chakraborty R."/>
        </authorList>
    </citation>
    <scope>NUCLEOTIDE SEQUENCE [LARGE SCALE GENOMIC DNA]</scope>
    <source>
        <strain evidence="3 4">EAG3</strain>
    </source>
</reference>
<feature type="domain" description="S1 motif" evidence="2">
    <location>
        <begin position="5"/>
        <end position="65"/>
    </location>
</feature>
<name>A0A2S7N534_9BACI</name>
<proteinExistence type="inferred from homology"/>
<evidence type="ECO:0000259" key="2">
    <source>
        <dbReference type="SMART" id="SM00316"/>
    </source>
</evidence>
<dbReference type="AlphaFoldDB" id="A0A2S7N534"/>
<dbReference type="Proteomes" id="UP000239663">
    <property type="component" value="Unassembled WGS sequence"/>
</dbReference>
<dbReference type="RefSeq" id="WP_104848155.1">
    <property type="nucleotide sequence ID" value="NZ_PKOZ01000001.1"/>
</dbReference>
<dbReference type="InterPro" id="IPR048588">
    <property type="entry name" value="CvfB_S1_2nd"/>
</dbReference>
<dbReference type="PANTHER" id="PTHR37296">
    <property type="entry name" value="CONSERVED VIRULENCE FACTOR B"/>
    <property type="match status" value="1"/>
</dbReference>
<protein>
    <recommendedName>
        <fullName evidence="2">S1 motif domain-containing protein</fullName>
    </recommendedName>
</protein>
<dbReference type="Pfam" id="PF21191">
    <property type="entry name" value="CvfB_1st"/>
    <property type="match status" value="1"/>
</dbReference>
<comment type="similarity">
    <text evidence="1">Belongs to the CvfB family.</text>
</comment>
<dbReference type="InterPro" id="IPR003029">
    <property type="entry name" value="S1_domain"/>
</dbReference>
<dbReference type="SMART" id="SM00316">
    <property type="entry name" value="S1"/>
    <property type="match status" value="3"/>
</dbReference>
<evidence type="ECO:0000256" key="1">
    <source>
        <dbReference type="PIRNR" id="PIRNR012524"/>
    </source>
</evidence>
<dbReference type="EMBL" id="PKOZ01000001">
    <property type="protein sequence ID" value="PQD97060.1"/>
    <property type="molecule type" value="Genomic_DNA"/>
</dbReference>
<dbReference type="Pfam" id="PF17783">
    <property type="entry name" value="WHD_CvfB"/>
    <property type="match status" value="1"/>
</dbReference>
<keyword evidence="4" id="KW-1185">Reference proteome</keyword>
<dbReference type="GO" id="GO:0003676">
    <property type="term" value="F:nucleic acid binding"/>
    <property type="evidence" value="ECO:0007669"/>
    <property type="project" value="InterPro"/>
</dbReference>
<evidence type="ECO:0000313" key="3">
    <source>
        <dbReference type="EMBL" id="PQD97060.1"/>
    </source>
</evidence>
<evidence type="ECO:0000313" key="4">
    <source>
        <dbReference type="Proteomes" id="UP000239663"/>
    </source>
</evidence>
<organism evidence="3 4">
    <name type="scientific">Pradoshia eiseniae</name>
    <dbReference type="NCBI Taxonomy" id="2064768"/>
    <lineage>
        <taxon>Bacteria</taxon>
        <taxon>Bacillati</taxon>
        <taxon>Bacillota</taxon>
        <taxon>Bacilli</taxon>
        <taxon>Bacillales</taxon>
        <taxon>Bacillaceae</taxon>
        <taxon>Pradoshia</taxon>
    </lineage>
</organism>
<dbReference type="Gene3D" id="2.40.50.140">
    <property type="entry name" value="Nucleic acid-binding proteins"/>
    <property type="match status" value="2"/>
</dbReference>
<sequence length="285" mass="32082">MNQLQPGMKAQLTVEREVSFGYFLSNGEEDVLLHTNEIVGEIEIGQEIEVFLFNDKEGRLTASMHLPSIIEGEYGWAPVVDVHPSHGVFLNIGLQKDLLISADDLPRIKRIWPEVGDELYVTLMVDSRGRLFGRLATETVVQELSQPAPQSLMNKEFEGRAYRLLKVGTFILTTEGYRCFVHESERSVEPRLGELVKGRVIGVKEDGSLNGSLLPRTHERLDEDAEGILTYLESRGGSMPYWDKSDPEDIQKRFGMSKAAFKRALGRLMKEGKVSQADGWTTVKK</sequence>
<feature type="domain" description="S1 motif" evidence="2">
    <location>
        <begin position="152"/>
        <end position="214"/>
    </location>
</feature>
<dbReference type="OrthoDB" id="9801597at2"/>
<feature type="domain" description="S1 motif" evidence="2">
    <location>
        <begin position="70"/>
        <end position="136"/>
    </location>
</feature>
<dbReference type="Pfam" id="PF21543">
    <property type="entry name" value="CvfB_2nd"/>
    <property type="match status" value="1"/>
</dbReference>
<dbReference type="InterPro" id="IPR040764">
    <property type="entry name" value="CvfB_WH"/>
</dbReference>
<dbReference type="PANTHER" id="PTHR37296:SF1">
    <property type="entry name" value="CONSERVED VIRULENCE FACTOR B"/>
    <property type="match status" value="1"/>
</dbReference>
<dbReference type="Gene3D" id="1.10.10.10">
    <property type="entry name" value="Winged helix-like DNA-binding domain superfamily/Winged helix DNA-binding domain"/>
    <property type="match status" value="1"/>
</dbReference>
<dbReference type="Pfam" id="PF13509">
    <property type="entry name" value="S1_2"/>
    <property type="match status" value="1"/>
</dbReference>
<dbReference type="InterPro" id="IPR012340">
    <property type="entry name" value="NA-bd_OB-fold"/>
</dbReference>
<dbReference type="InterPro" id="IPR048587">
    <property type="entry name" value="CvfB_S1_3rd"/>
</dbReference>
<dbReference type="PIRSF" id="PIRSF012524">
    <property type="entry name" value="YitL_S1"/>
    <property type="match status" value="1"/>
</dbReference>
<comment type="caution">
    <text evidence="3">The sequence shown here is derived from an EMBL/GenBank/DDBJ whole genome shotgun (WGS) entry which is preliminary data.</text>
</comment>
<accession>A0A2S7N534</accession>